<dbReference type="InterPro" id="IPR050913">
    <property type="entry name" value="AP2/ERF_ERF"/>
</dbReference>
<dbReference type="InterPro" id="IPR016177">
    <property type="entry name" value="DNA-bd_dom_sf"/>
</dbReference>
<keyword evidence="5" id="KW-0539">Nucleus</keyword>
<dbReference type="InterPro" id="IPR036955">
    <property type="entry name" value="AP2/ERF_dom_sf"/>
</dbReference>
<dbReference type="CDD" id="cd00018">
    <property type="entry name" value="AP2"/>
    <property type="match status" value="1"/>
</dbReference>
<dbReference type="GO" id="GO:0005634">
    <property type="term" value="C:nucleus"/>
    <property type="evidence" value="ECO:0007669"/>
    <property type="project" value="UniProtKB-SubCell"/>
</dbReference>
<sequence>MSRSRTVRIFWDDPDLTDSSGEEEGCGARRVGRMVRELPPMAVAPAAPAPEQCAPGDGDRGRRLGGGPGACSGGARRRLAKGGPGATTTKFRGVRRRPWGKFAAEIRDPWRGVRVWLGTFDTAEEAARVYDTAAIQLRGPNATTNFGAAQSGSGAGQDQDADPDPATPGYESGAESSPAASSPTSVLRKVPSLSSLAEDYSKDDSDAAPCEPAAGERGGLAVLGEEALGEFVPFEDAPVYATSGFWDIRPDAGFLYAEPSSPEASWNASASAYPASYGEAPGWAAPSPTALENDYFEDLRDLFPLHPLPAIF</sequence>
<dbReference type="GO" id="GO:0003677">
    <property type="term" value="F:DNA binding"/>
    <property type="evidence" value="ECO:0007669"/>
    <property type="project" value="UniProtKB-KW"/>
</dbReference>
<evidence type="ECO:0000256" key="5">
    <source>
        <dbReference type="ARBA" id="ARBA00023242"/>
    </source>
</evidence>
<feature type="compositionally biased region" description="Low complexity" evidence="6">
    <location>
        <begin position="147"/>
        <end position="158"/>
    </location>
</feature>
<feature type="region of interest" description="Disordered" evidence="6">
    <location>
        <begin position="43"/>
        <end position="91"/>
    </location>
</feature>
<dbReference type="Gene3D" id="3.30.730.10">
    <property type="entry name" value="AP2/ERF domain"/>
    <property type="match status" value="1"/>
</dbReference>
<dbReference type="EMBL" id="CM029046">
    <property type="protein sequence ID" value="KAG2590569.1"/>
    <property type="molecule type" value="Genomic_DNA"/>
</dbReference>
<comment type="caution">
    <text evidence="8">The sequence shown here is derived from an EMBL/GenBank/DDBJ whole genome shotgun (WGS) entry which is preliminary data.</text>
</comment>
<reference evidence="8" key="1">
    <citation type="submission" date="2020-05" db="EMBL/GenBank/DDBJ databases">
        <title>WGS assembly of Panicum virgatum.</title>
        <authorList>
            <person name="Lovell J.T."/>
            <person name="Jenkins J."/>
            <person name="Shu S."/>
            <person name="Juenger T.E."/>
            <person name="Schmutz J."/>
        </authorList>
    </citation>
    <scope>NUCLEOTIDE SEQUENCE</scope>
    <source>
        <strain evidence="8">AP13</strain>
    </source>
</reference>
<evidence type="ECO:0000259" key="7">
    <source>
        <dbReference type="PROSITE" id="PS51032"/>
    </source>
</evidence>
<evidence type="ECO:0000256" key="3">
    <source>
        <dbReference type="ARBA" id="ARBA00023125"/>
    </source>
</evidence>
<name>A0A8T0S1V1_PANVG</name>
<keyword evidence="9" id="KW-1185">Reference proteome</keyword>
<dbReference type="InterPro" id="IPR001471">
    <property type="entry name" value="AP2/ERF_dom"/>
</dbReference>
<protein>
    <recommendedName>
        <fullName evidence="7">AP2/ERF domain-containing protein</fullName>
    </recommendedName>
</protein>
<proteinExistence type="predicted"/>
<organism evidence="8 9">
    <name type="scientific">Panicum virgatum</name>
    <name type="common">Blackwell switchgrass</name>
    <dbReference type="NCBI Taxonomy" id="38727"/>
    <lineage>
        <taxon>Eukaryota</taxon>
        <taxon>Viridiplantae</taxon>
        <taxon>Streptophyta</taxon>
        <taxon>Embryophyta</taxon>
        <taxon>Tracheophyta</taxon>
        <taxon>Spermatophyta</taxon>
        <taxon>Magnoliopsida</taxon>
        <taxon>Liliopsida</taxon>
        <taxon>Poales</taxon>
        <taxon>Poaceae</taxon>
        <taxon>PACMAD clade</taxon>
        <taxon>Panicoideae</taxon>
        <taxon>Panicodae</taxon>
        <taxon>Paniceae</taxon>
        <taxon>Panicinae</taxon>
        <taxon>Panicum</taxon>
        <taxon>Panicum sect. Hiantes</taxon>
    </lineage>
</organism>
<dbReference type="OrthoDB" id="777519at2759"/>
<accession>A0A8T0S1V1</accession>
<dbReference type="Proteomes" id="UP000823388">
    <property type="component" value="Chromosome 5N"/>
</dbReference>
<dbReference type="SUPFAM" id="SSF54171">
    <property type="entry name" value="DNA-binding domain"/>
    <property type="match status" value="1"/>
</dbReference>
<keyword evidence="3" id="KW-0238">DNA-binding</keyword>
<evidence type="ECO:0000256" key="6">
    <source>
        <dbReference type="SAM" id="MobiDB-lite"/>
    </source>
</evidence>
<comment type="subcellular location">
    <subcellularLocation>
        <location evidence="1">Nucleus</location>
    </subcellularLocation>
</comment>
<feature type="region of interest" description="Disordered" evidence="6">
    <location>
        <begin position="1"/>
        <end position="29"/>
    </location>
</feature>
<dbReference type="Pfam" id="PF00847">
    <property type="entry name" value="AP2"/>
    <property type="match status" value="1"/>
</dbReference>
<dbReference type="PANTHER" id="PTHR31194:SF140">
    <property type="entry name" value="ETHYLENE-RESPONSIVE TRANSCRIPTION FACTOR CRF2"/>
    <property type="match status" value="1"/>
</dbReference>
<feature type="compositionally biased region" description="Low complexity" evidence="6">
    <location>
        <begin position="43"/>
        <end position="56"/>
    </location>
</feature>
<feature type="domain" description="AP2/ERF" evidence="7">
    <location>
        <begin position="90"/>
        <end position="147"/>
    </location>
</feature>
<feature type="compositionally biased region" description="Low complexity" evidence="6">
    <location>
        <begin position="171"/>
        <end position="185"/>
    </location>
</feature>
<dbReference type="FunFam" id="3.30.730.10:FF:000001">
    <property type="entry name" value="Ethylene-responsive transcription factor 2"/>
    <property type="match status" value="1"/>
</dbReference>
<dbReference type="PANTHER" id="PTHR31194">
    <property type="entry name" value="SHN SHINE , DNA BINDING / TRANSCRIPTION FACTOR"/>
    <property type="match status" value="1"/>
</dbReference>
<dbReference type="PRINTS" id="PR00367">
    <property type="entry name" value="ETHRSPELEMNT"/>
</dbReference>
<evidence type="ECO:0000256" key="1">
    <source>
        <dbReference type="ARBA" id="ARBA00004123"/>
    </source>
</evidence>
<keyword evidence="2" id="KW-0805">Transcription regulation</keyword>
<keyword evidence="4" id="KW-0804">Transcription</keyword>
<gene>
    <name evidence="8" type="ORF">PVAP13_5NG410300</name>
</gene>
<evidence type="ECO:0000313" key="8">
    <source>
        <dbReference type="EMBL" id="KAG2590569.1"/>
    </source>
</evidence>
<feature type="region of interest" description="Disordered" evidence="6">
    <location>
        <begin position="144"/>
        <end position="188"/>
    </location>
</feature>
<evidence type="ECO:0000256" key="4">
    <source>
        <dbReference type="ARBA" id="ARBA00023163"/>
    </source>
</evidence>
<dbReference type="SMART" id="SM00380">
    <property type="entry name" value="AP2"/>
    <property type="match status" value="1"/>
</dbReference>
<evidence type="ECO:0000256" key="2">
    <source>
        <dbReference type="ARBA" id="ARBA00023015"/>
    </source>
</evidence>
<feature type="compositionally biased region" description="Acidic residues" evidence="6">
    <location>
        <begin position="12"/>
        <end position="25"/>
    </location>
</feature>
<dbReference type="GO" id="GO:0003700">
    <property type="term" value="F:DNA-binding transcription factor activity"/>
    <property type="evidence" value="ECO:0007669"/>
    <property type="project" value="InterPro"/>
</dbReference>
<dbReference type="PROSITE" id="PS51032">
    <property type="entry name" value="AP2_ERF"/>
    <property type="match status" value="1"/>
</dbReference>
<evidence type="ECO:0000313" key="9">
    <source>
        <dbReference type="Proteomes" id="UP000823388"/>
    </source>
</evidence>
<dbReference type="AlphaFoldDB" id="A0A8T0S1V1"/>